<reference evidence="3 4" key="1">
    <citation type="submission" date="2019-03" db="EMBL/GenBank/DDBJ databases">
        <title>First draft genome of Liparis tanakae, snailfish: a comprehensive survey of snailfish specific genes.</title>
        <authorList>
            <person name="Kim W."/>
            <person name="Song I."/>
            <person name="Jeong J.-H."/>
            <person name="Kim D."/>
            <person name="Kim S."/>
            <person name="Ryu S."/>
            <person name="Song J.Y."/>
            <person name="Lee S.K."/>
        </authorList>
    </citation>
    <scope>NUCLEOTIDE SEQUENCE [LARGE SCALE GENOMIC DNA]</scope>
    <source>
        <tissue evidence="3">Muscle</tissue>
    </source>
</reference>
<dbReference type="EMBL" id="SRLO01000647">
    <property type="protein sequence ID" value="TNN49648.1"/>
    <property type="molecule type" value="Genomic_DNA"/>
</dbReference>
<dbReference type="Proteomes" id="UP000314294">
    <property type="component" value="Unassembled WGS sequence"/>
</dbReference>
<feature type="region of interest" description="Disordered" evidence="1">
    <location>
        <begin position="34"/>
        <end position="55"/>
    </location>
</feature>
<name>A0A4Z2G7Y0_9TELE</name>
<evidence type="ECO:0000256" key="2">
    <source>
        <dbReference type="SAM" id="SignalP"/>
    </source>
</evidence>
<evidence type="ECO:0000256" key="1">
    <source>
        <dbReference type="SAM" id="MobiDB-lite"/>
    </source>
</evidence>
<gene>
    <name evidence="3" type="ORF">EYF80_040155</name>
</gene>
<keyword evidence="4" id="KW-1185">Reference proteome</keyword>
<feature type="signal peptide" evidence="2">
    <location>
        <begin position="1"/>
        <end position="26"/>
    </location>
</feature>
<organism evidence="3 4">
    <name type="scientific">Liparis tanakae</name>
    <name type="common">Tanaka's snailfish</name>
    <dbReference type="NCBI Taxonomy" id="230148"/>
    <lineage>
        <taxon>Eukaryota</taxon>
        <taxon>Metazoa</taxon>
        <taxon>Chordata</taxon>
        <taxon>Craniata</taxon>
        <taxon>Vertebrata</taxon>
        <taxon>Euteleostomi</taxon>
        <taxon>Actinopterygii</taxon>
        <taxon>Neopterygii</taxon>
        <taxon>Teleostei</taxon>
        <taxon>Neoteleostei</taxon>
        <taxon>Acanthomorphata</taxon>
        <taxon>Eupercaria</taxon>
        <taxon>Perciformes</taxon>
        <taxon>Cottioidei</taxon>
        <taxon>Cottales</taxon>
        <taxon>Liparidae</taxon>
        <taxon>Liparis</taxon>
    </lineage>
</organism>
<protein>
    <recommendedName>
        <fullName evidence="5">Secreted protein</fullName>
    </recommendedName>
</protein>
<comment type="caution">
    <text evidence="3">The sequence shown here is derived from an EMBL/GenBank/DDBJ whole genome shotgun (WGS) entry which is preliminary data.</text>
</comment>
<evidence type="ECO:0008006" key="5">
    <source>
        <dbReference type="Google" id="ProtNLM"/>
    </source>
</evidence>
<evidence type="ECO:0000313" key="4">
    <source>
        <dbReference type="Proteomes" id="UP000314294"/>
    </source>
</evidence>
<evidence type="ECO:0000313" key="3">
    <source>
        <dbReference type="EMBL" id="TNN49648.1"/>
    </source>
</evidence>
<dbReference type="AlphaFoldDB" id="A0A4Z2G7Y0"/>
<accession>A0A4Z2G7Y0</accession>
<feature type="chain" id="PRO_5021389360" description="Secreted protein" evidence="2">
    <location>
        <begin position="27"/>
        <end position="97"/>
    </location>
</feature>
<proteinExistence type="predicted"/>
<keyword evidence="2" id="KW-0732">Signal</keyword>
<sequence length="97" mass="10802">MFAIFRFHSDILLVTLFHVPMCFISSSPAQRLDPRANLRSSGSEQTEEIGESNSFARRAGVSSEAVTIQENRLVALAVELFGPHWTLAVSIERPLED</sequence>